<sequence length="88" mass="10074">MDGIAPTPRRLFEEPFDGVKNNQETEEKLRKPSTHSYEVETKMVERKAKSTIAVVLFPPRFLLLANEILLEQSSSPMEPCVKLYPTKP</sequence>
<gene>
    <name evidence="2" type="ORF">APICC_00314</name>
</gene>
<accession>A0A2A3ED42</accession>
<name>A0A2A3ED42_APICC</name>
<proteinExistence type="predicted"/>
<reference evidence="2 3" key="1">
    <citation type="submission" date="2014-07" db="EMBL/GenBank/DDBJ databases">
        <title>Genomic and transcriptomic analysis on Apis cerana provide comprehensive insights into honey bee biology.</title>
        <authorList>
            <person name="Diao Q."/>
            <person name="Sun L."/>
            <person name="Zheng H."/>
            <person name="Zheng H."/>
            <person name="Xu S."/>
            <person name="Wang S."/>
            <person name="Zeng Z."/>
            <person name="Hu F."/>
            <person name="Su S."/>
            <person name="Wu J."/>
        </authorList>
    </citation>
    <scope>NUCLEOTIDE SEQUENCE [LARGE SCALE GENOMIC DNA]</scope>
    <source>
        <tissue evidence="2">Pupae without intestine</tissue>
    </source>
</reference>
<organism evidence="2 3">
    <name type="scientific">Apis cerana cerana</name>
    <name type="common">Oriental honeybee</name>
    <dbReference type="NCBI Taxonomy" id="94128"/>
    <lineage>
        <taxon>Eukaryota</taxon>
        <taxon>Metazoa</taxon>
        <taxon>Ecdysozoa</taxon>
        <taxon>Arthropoda</taxon>
        <taxon>Hexapoda</taxon>
        <taxon>Insecta</taxon>
        <taxon>Pterygota</taxon>
        <taxon>Neoptera</taxon>
        <taxon>Endopterygota</taxon>
        <taxon>Hymenoptera</taxon>
        <taxon>Apocrita</taxon>
        <taxon>Aculeata</taxon>
        <taxon>Apoidea</taxon>
        <taxon>Anthophila</taxon>
        <taxon>Apidae</taxon>
        <taxon>Apis</taxon>
    </lineage>
</organism>
<dbReference type="AlphaFoldDB" id="A0A2A3ED42"/>
<feature type="region of interest" description="Disordered" evidence="1">
    <location>
        <begin position="1"/>
        <end position="34"/>
    </location>
</feature>
<evidence type="ECO:0000313" key="2">
    <source>
        <dbReference type="EMBL" id="PBC28941.1"/>
    </source>
</evidence>
<dbReference type="Proteomes" id="UP000242457">
    <property type="component" value="Unassembled WGS sequence"/>
</dbReference>
<evidence type="ECO:0000313" key="3">
    <source>
        <dbReference type="Proteomes" id="UP000242457"/>
    </source>
</evidence>
<evidence type="ECO:0000256" key="1">
    <source>
        <dbReference type="SAM" id="MobiDB-lite"/>
    </source>
</evidence>
<dbReference type="EMBL" id="KZ288296">
    <property type="protein sequence ID" value="PBC28941.1"/>
    <property type="molecule type" value="Genomic_DNA"/>
</dbReference>
<protein>
    <submittedName>
        <fullName evidence="2">Uncharacterized protein</fullName>
    </submittedName>
</protein>
<keyword evidence="3" id="KW-1185">Reference proteome</keyword>